<dbReference type="InterPro" id="IPR011021">
    <property type="entry name" value="Arrestin-like_N"/>
</dbReference>
<dbReference type="EMBL" id="UYRV01110211">
    <property type="protein sequence ID" value="VDN25844.1"/>
    <property type="molecule type" value="Genomic_DNA"/>
</dbReference>
<proteinExistence type="inferred from homology"/>
<name>A0A3P7M927_CYLGO</name>
<comment type="similarity">
    <text evidence="1">Belongs to the arrestin family.</text>
</comment>
<dbReference type="Gene3D" id="2.60.40.640">
    <property type="match status" value="1"/>
</dbReference>
<evidence type="ECO:0000256" key="1">
    <source>
        <dbReference type="ARBA" id="ARBA00005298"/>
    </source>
</evidence>
<protein>
    <recommendedName>
        <fullName evidence="2">Arrestin-like N-terminal domain-containing protein</fullName>
    </recommendedName>
</protein>
<dbReference type="Proteomes" id="UP000271889">
    <property type="component" value="Unassembled WGS sequence"/>
</dbReference>
<gene>
    <name evidence="3" type="ORF">CGOC_LOCUS10217</name>
</gene>
<accession>A0A3P7M927</accession>
<dbReference type="Pfam" id="PF00339">
    <property type="entry name" value="Arrestin_N"/>
    <property type="match status" value="1"/>
</dbReference>
<dbReference type="AlphaFoldDB" id="A0A3P7M927"/>
<organism evidence="3 4">
    <name type="scientific">Cylicostephanus goldi</name>
    <name type="common">Nematode worm</name>
    <dbReference type="NCBI Taxonomy" id="71465"/>
    <lineage>
        <taxon>Eukaryota</taxon>
        <taxon>Metazoa</taxon>
        <taxon>Ecdysozoa</taxon>
        <taxon>Nematoda</taxon>
        <taxon>Chromadorea</taxon>
        <taxon>Rhabditida</taxon>
        <taxon>Rhabditina</taxon>
        <taxon>Rhabditomorpha</taxon>
        <taxon>Strongyloidea</taxon>
        <taxon>Strongylidae</taxon>
        <taxon>Cylicostephanus</taxon>
    </lineage>
</organism>
<dbReference type="OrthoDB" id="7785529at2759"/>
<sequence length="116" mass="12938">MDYISSFDIRLAKEIYYAGEKISGSVLLENIENIKIKGITCSRHQSTIPSKVMVIGIRVLLRGKVHATLKVVKSGERRTIKDDQYVLDEKLLIWGKGMLTFSSICNLPSGVAVNNI</sequence>
<dbReference type="SUPFAM" id="SSF81296">
    <property type="entry name" value="E set domains"/>
    <property type="match status" value="1"/>
</dbReference>
<feature type="domain" description="Arrestin-like N-terminal" evidence="2">
    <location>
        <begin position="12"/>
        <end position="96"/>
    </location>
</feature>
<evidence type="ECO:0000313" key="3">
    <source>
        <dbReference type="EMBL" id="VDN25844.1"/>
    </source>
</evidence>
<evidence type="ECO:0000259" key="2">
    <source>
        <dbReference type="Pfam" id="PF00339"/>
    </source>
</evidence>
<evidence type="ECO:0000313" key="4">
    <source>
        <dbReference type="Proteomes" id="UP000271889"/>
    </source>
</evidence>
<dbReference type="InterPro" id="IPR014752">
    <property type="entry name" value="Arrestin-like_C"/>
</dbReference>
<reference evidence="3 4" key="1">
    <citation type="submission" date="2018-11" db="EMBL/GenBank/DDBJ databases">
        <authorList>
            <consortium name="Pathogen Informatics"/>
        </authorList>
    </citation>
    <scope>NUCLEOTIDE SEQUENCE [LARGE SCALE GENOMIC DNA]</scope>
</reference>
<keyword evidence="4" id="KW-1185">Reference proteome</keyword>
<dbReference type="InterPro" id="IPR014756">
    <property type="entry name" value="Ig_E-set"/>
</dbReference>